<dbReference type="EMBL" id="KI392588">
    <property type="protein sequence ID" value="ERN13561.1"/>
    <property type="molecule type" value="Genomic_DNA"/>
</dbReference>
<dbReference type="AlphaFoldDB" id="W1PZP9"/>
<dbReference type="Proteomes" id="UP000017836">
    <property type="component" value="Unassembled WGS sequence"/>
</dbReference>
<dbReference type="HOGENOM" id="CLU_1742992_0_0_1"/>
<dbReference type="PROSITE" id="PS51257">
    <property type="entry name" value="PROKAR_LIPOPROTEIN"/>
    <property type="match status" value="1"/>
</dbReference>
<dbReference type="Pfam" id="PF03181">
    <property type="entry name" value="BURP"/>
    <property type="match status" value="1"/>
</dbReference>
<feature type="chain" id="PRO_5004807895" description="BURP domain-containing protein" evidence="1">
    <location>
        <begin position="31"/>
        <end position="150"/>
    </location>
</feature>
<proteinExistence type="predicted"/>
<keyword evidence="4" id="KW-1185">Reference proteome</keyword>
<protein>
    <recommendedName>
        <fullName evidence="2">BURP domain-containing protein</fullName>
    </recommendedName>
</protein>
<dbReference type="Gramene" id="ERN13561">
    <property type="protein sequence ID" value="ERN13561"/>
    <property type="gene ID" value="AMTR_s00041p00237050"/>
</dbReference>
<reference evidence="4" key="1">
    <citation type="journal article" date="2013" name="Science">
        <title>The Amborella genome and the evolution of flowering plants.</title>
        <authorList>
            <consortium name="Amborella Genome Project"/>
        </authorList>
    </citation>
    <scope>NUCLEOTIDE SEQUENCE [LARGE SCALE GENOMIC DNA]</scope>
</reference>
<feature type="domain" description="BURP" evidence="2">
    <location>
        <begin position="63"/>
        <end position="150"/>
    </location>
</feature>
<accession>W1PZP9</accession>
<dbReference type="InterPro" id="IPR044816">
    <property type="entry name" value="BURP"/>
</dbReference>
<organism evidence="3 4">
    <name type="scientific">Amborella trichopoda</name>
    <dbReference type="NCBI Taxonomy" id="13333"/>
    <lineage>
        <taxon>Eukaryota</taxon>
        <taxon>Viridiplantae</taxon>
        <taxon>Streptophyta</taxon>
        <taxon>Embryophyta</taxon>
        <taxon>Tracheophyta</taxon>
        <taxon>Spermatophyta</taxon>
        <taxon>Magnoliopsida</taxon>
        <taxon>Amborellales</taxon>
        <taxon>Amborellaceae</taxon>
        <taxon>Amborella</taxon>
    </lineage>
</organism>
<evidence type="ECO:0000313" key="3">
    <source>
        <dbReference type="EMBL" id="ERN13561.1"/>
    </source>
</evidence>
<evidence type="ECO:0000313" key="4">
    <source>
        <dbReference type="Proteomes" id="UP000017836"/>
    </source>
</evidence>
<gene>
    <name evidence="3" type="ORF">AMTR_s00041p00237050</name>
</gene>
<dbReference type="InterPro" id="IPR004873">
    <property type="entry name" value="BURP_dom"/>
</dbReference>
<keyword evidence="1" id="KW-0732">Signal</keyword>
<dbReference type="PANTHER" id="PTHR31236:SF2">
    <property type="entry name" value="BURP DOMAIN PROTEIN RD22"/>
    <property type="match status" value="1"/>
</dbReference>
<evidence type="ECO:0000256" key="1">
    <source>
        <dbReference type="SAM" id="SignalP"/>
    </source>
</evidence>
<evidence type="ECO:0000259" key="2">
    <source>
        <dbReference type="PROSITE" id="PS51277"/>
    </source>
</evidence>
<dbReference type="PROSITE" id="PS51277">
    <property type="entry name" value="BURP"/>
    <property type="match status" value="1"/>
</dbReference>
<dbReference type="PANTHER" id="PTHR31236">
    <property type="entry name" value="BURP DOMAIN PROTEIN USPL1-LIKE"/>
    <property type="match status" value="1"/>
</dbReference>
<name>W1PZP9_AMBTC</name>
<sequence length="150" mass="16964">MLRRHQRGTGPRHSLTLQCLMLFAPAFTSCHQDCYIWVRVIAIPRFPYSDFSQENRDPRETTLFLEKGLKVGMNKILHFPKSEFRCASPFLSRDDADAIPFSSAELPCILQRFSFPLASSEAIHVGVTLKCLYCNESAESACSGKLHIVP</sequence>
<feature type="signal peptide" evidence="1">
    <location>
        <begin position="1"/>
        <end position="30"/>
    </location>
</feature>